<keyword evidence="2" id="KW-0833">Ubl conjugation pathway</keyword>
<dbReference type="PROSITE" id="PS50127">
    <property type="entry name" value="UBC_2"/>
    <property type="match status" value="1"/>
</dbReference>
<keyword evidence="5" id="KW-1185">Reference proteome</keyword>
<dbReference type="CDD" id="cd23810">
    <property type="entry name" value="UBCc_BIRC6"/>
    <property type="match status" value="1"/>
</dbReference>
<dbReference type="WBParaSite" id="MBELARI_LOCUS18905">
    <property type="protein sequence ID" value="MBELARI_LOCUS18905"/>
    <property type="gene ID" value="MBELARI_LOCUS18905"/>
</dbReference>
<dbReference type="InterPro" id="IPR000608">
    <property type="entry name" value="UBC"/>
</dbReference>
<feature type="domain" description="UBC core" evidence="4">
    <location>
        <begin position="501"/>
        <end position="667"/>
    </location>
</feature>
<evidence type="ECO:0000313" key="5">
    <source>
        <dbReference type="Proteomes" id="UP000887575"/>
    </source>
</evidence>
<dbReference type="GO" id="GO:0004869">
    <property type="term" value="F:cysteine-type endopeptidase inhibitor activity"/>
    <property type="evidence" value="ECO:0007669"/>
    <property type="project" value="TreeGrafter"/>
</dbReference>
<proteinExistence type="predicted"/>
<organism evidence="5 6">
    <name type="scientific">Mesorhabditis belari</name>
    <dbReference type="NCBI Taxonomy" id="2138241"/>
    <lineage>
        <taxon>Eukaryota</taxon>
        <taxon>Metazoa</taxon>
        <taxon>Ecdysozoa</taxon>
        <taxon>Nematoda</taxon>
        <taxon>Chromadorea</taxon>
        <taxon>Rhabditida</taxon>
        <taxon>Rhabditina</taxon>
        <taxon>Rhabditomorpha</taxon>
        <taxon>Rhabditoidea</taxon>
        <taxon>Rhabditidae</taxon>
        <taxon>Mesorhabditinae</taxon>
        <taxon>Mesorhabditis</taxon>
    </lineage>
</organism>
<feature type="region of interest" description="Disordered" evidence="3">
    <location>
        <begin position="205"/>
        <end position="239"/>
    </location>
</feature>
<evidence type="ECO:0000256" key="1">
    <source>
        <dbReference type="ARBA" id="ARBA00022679"/>
    </source>
</evidence>
<accession>A0AAF3EXG4</accession>
<reference evidence="6" key="1">
    <citation type="submission" date="2024-02" db="UniProtKB">
        <authorList>
            <consortium name="WormBaseParasite"/>
        </authorList>
    </citation>
    <scope>IDENTIFICATION</scope>
</reference>
<dbReference type="GO" id="GO:0043066">
    <property type="term" value="P:negative regulation of apoptotic process"/>
    <property type="evidence" value="ECO:0007669"/>
    <property type="project" value="TreeGrafter"/>
</dbReference>
<dbReference type="GO" id="GO:0016740">
    <property type="term" value="F:transferase activity"/>
    <property type="evidence" value="ECO:0007669"/>
    <property type="project" value="UniProtKB-KW"/>
</dbReference>
<dbReference type="InterPro" id="IPR016135">
    <property type="entry name" value="UBQ-conjugating_enzyme/RWD"/>
</dbReference>
<evidence type="ECO:0000313" key="6">
    <source>
        <dbReference type="WBParaSite" id="MBELARI_LOCUS18905"/>
    </source>
</evidence>
<dbReference type="SMART" id="SM00212">
    <property type="entry name" value="UBCc"/>
    <property type="match status" value="1"/>
</dbReference>
<keyword evidence="1" id="KW-0808">Transferase</keyword>
<protein>
    <submittedName>
        <fullName evidence="6">UBC core domain-containing protein</fullName>
    </submittedName>
</protein>
<dbReference type="SUPFAM" id="SSF54495">
    <property type="entry name" value="UBC-like"/>
    <property type="match status" value="1"/>
</dbReference>
<evidence type="ECO:0000256" key="3">
    <source>
        <dbReference type="SAM" id="MobiDB-lite"/>
    </source>
</evidence>
<dbReference type="PANTHER" id="PTHR46116:SF39">
    <property type="entry name" value="BACULOVIRAL IAP REPEAT-CONTAINING PROTEIN 6"/>
    <property type="match status" value="1"/>
</dbReference>
<feature type="compositionally biased region" description="Basic and acidic residues" evidence="3">
    <location>
        <begin position="206"/>
        <end position="215"/>
    </location>
</feature>
<dbReference type="Pfam" id="PF00179">
    <property type="entry name" value="UQ_con"/>
    <property type="match status" value="1"/>
</dbReference>
<dbReference type="Gene3D" id="3.10.110.10">
    <property type="entry name" value="Ubiquitin Conjugating Enzyme"/>
    <property type="match status" value="1"/>
</dbReference>
<sequence length="754" mass="85183">MSNLFPNLYPDHILPQISFKFQTSSGAAAISTVISPLESEQQQAAFHSRCTAAIIHALRRCFPRRDGEATKADHRKHKLHQSGAKGLVVVEVAASPSGSAPTGCAARIFGFVGGGWRCSRLGRVMGSAASSSSSPEPDEGSSIAERISIFLNQKPLRMTNMLKVARLISDCSCEEKLVIFDAGIVHSICDMIAQCGAVETGLTQRSMDRQDSGDGRKRRQRRNSASNSHRGVGYGHGSTRSRWDIERTVEERLAREEHLIWLLSALTAYIYTISPDFSEDQIEKFVEHDHLTPPVVKLIGESAVIPLLEYHLKNDSVFDVSEHMEIYQALLETAAAMATVPSLVPYLVKPYSPQAKSVAKQLVPKFKEIMSAYPNVLKGQMGSPDFRLIDFIHKIERYAEVVLNASREYETQLPPEERIRTASTARPRTTHSEVSLNRRSFDLSEERVDPSSDISLLYGKALKHLQMQTYRFIGDYGKLVVPFSFKKEARNVNPFSPALKERTKRIAKELASMPQALPLNASNSIYVCVDEGRCDIIKVLISGPDDTPYQNGLFEFDVFFPTSYPFSPPKCAFLTTGSGNVRFNPNLYNDGKICLSILGTWEGRPEEKWNPYCSLLQVLISIQGLIFVKEPYFNEPGFEKYQGTEKGEDYSRKYNLQIEHATLTYAIRDQMRNGPEYFKNVIQRHFWLKRHAIIEQAKHWLAEMRKDAIESERNPKRKDSVSFDTMYNPFNQERVIHSLITELQTMTCPVDQYV</sequence>
<evidence type="ECO:0000256" key="2">
    <source>
        <dbReference type="ARBA" id="ARBA00022786"/>
    </source>
</evidence>
<name>A0AAF3EXG4_9BILA</name>
<dbReference type="PANTHER" id="PTHR46116">
    <property type="entry name" value="(E3-INDEPENDENT) E2 UBIQUITIN-CONJUGATING ENZYME"/>
    <property type="match status" value="1"/>
</dbReference>
<dbReference type="GO" id="GO:0005634">
    <property type="term" value="C:nucleus"/>
    <property type="evidence" value="ECO:0007669"/>
    <property type="project" value="TreeGrafter"/>
</dbReference>
<dbReference type="AlphaFoldDB" id="A0AAF3EXG4"/>
<dbReference type="Proteomes" id="UP000887575">
    <property type="component" value="Unassembled WGS sequence"/>
</dbReference>
<evidence type="ECO:0000259" key="4">
    <source>
        <dbReference type="PROSITE" id="PS50127"/>
    </source>
</evidence>